<dbReference type="Gene3D" id="3.30.1370.100">
    <property type="entry name" value="MutL, C-terminal domain, regulatory subdomain"/>
    <property type="match status" value="1"/>
</dbReference>
<keyword evidence="4" id="KW-1185">Reference proteome</keyword>
<accession>A0A699YGR7</accession>
<proteinExistence type="predicted"/>
<dbReference type="InterPro" id="IPR037198">
    <property type="entry name" value="MutL_C_sf"/>
</dbReference>
<protein>
    <submittedName>
        <fullName evidence="3">DNA mismatch repair PMS1 isoform X3</fullName>
    </submittedName>
</protein>
<dbReference type="Gene3D" id="3.30.1540.20">
    <property type="entry name" value="MutL, C-terminal domain, dimerisation subdomain"/>
    <property type="match status" value="1"/>
</dbReference>
<dbReference type="EMBL" id="BLLF01000172">
    <property type="protein sequence ID" value="GFH08621.1"/>
    <property type="molecule type" value="Genomic_DNA"/>
</dbReference>
<feature type="compositionally biased region" description="Low complexity" evidence="1">
    <location>
        <begin position="11"/>
        <end position="20"/>
    </location>
</feature>
<evidence type="ECO:0000259" key="2">
    <source>
        <dbReference type="Pfam" id="PF08676"/>
    </source>
</evidence>
<feature type="region of interest" description="Disordered" evidence="1">
    <location>
        <begin position="1"/>
        <end position="20"/>
    </location>
</feature>
<dbReference type="Proteomes" id="UP000485058">
    <property type="component" value="Unassembled WGS sequence"/>
</dbReference>
<dbReference type="Pfam" id="PF08676">
    <property type="entry name" value="MutL_C"/>
    <property type="match status" value="1"/>
</dbReference>
<dbReference type="GO" id="GO:0006298">
    <property type="term" value="P:mismatch repair"/>
    <property type="evidence" value="ECO:0007669"/>
    <property type="project" value="InterPro"/>
</dbReference>
<gene>
    <name evidence="3" type="ORF">HaLaN_03608</name>
</gene>
<dbReference type="GO" id="GO:0005524">
    <property type="term" value="F:ATP binding"/>
    <property type="evidence" value="ECO:0007669"/>
    <property type="project" value="InterPro"/>
</dbReference>
<dbReference type="InterPro" id="IPR042120">
    <property type="entry name" value="MutL_C_dimsub"/>
</dbReference>
<name>A0A699YGR7_HAELA</name>
<organism evidence="3 4">
    <name type="scientific">Haematococcus lacustris</name>
    <name type="common">Green alga</name>
    <name type="synonym">Haematococcus pluvialis</name>
    <dbReference type="NCBI Taxonomy" id="44745"/>
    <lineage>
        <taxon>Eukaryota</taxon>
        <taxon>Viridiplantae</taxon>
        <taxon>Chlorophyta</taxon>
        <taxon>core chlorophytes</taxon>
        <taxon>Chlorophyceae</taxon>
        <taxon>CS clade</taxon>
        <taxon>Chlamydomonadales</taxon>
        <taxon>Haematococcaceae</taxon>
        <taxon>Haematococcus</taxon>
    </lineage>
</organism>
<dbReference type="SUPFAM" id="SSF118116">
    <property type="entry name" value="DNA mismatch repair protein MutL"/>
    <property type="match status" value="1"/>
</dbReference>
<feature type="domain" description="MutL C-terminal dimerisation" evidence="2">
    <location>
        <begin position="41"/>
        <end position="86"/>
    </location>
</feature>
<comment type="caution">
    <text evidence="3">The sequence shown here is derived from an EMBL/GenBank/DDBJ whole genome shotgun (WGS) entry which is preliminary data.</text>
</comment>
<dbReference type="AlphaFoldDB" id="A0A699YGR7"/>
<evidence type="ECO:0000313" key="3">
    <source>
        <dbReference type="EMBL" id="GFH08621.1"/>
    </source>
</evidence>
<dbReference type="InterPro" id="IPR042121">
    <property type="entry name" value="MutL_C_regsub"/>
</dbReference>
<evidence type="ECO:0000313" key="4">
    <source>
        <dbReference type="Proteomes" id="UP000485058"/>
    </source>
</evidence>
<evidence type="ECO:0000256" key="1">
    <source>
        <dbReference type="SAM" id="MobiDB-lite"/>
    </source>
</evidence>
<dbReference type="InterPro" id="IPR014790">
    <property type="entry name" value="MutL_C"/>
</dbReference>
<reference evidence="3 4" key="1">
    <citation type="submission" date="2020-02" db="EMBL/GenBank/DDBJ databases">
        <title>Draft genome sequence of Haematococcus lacustris strain NIES-144.</title>
        <authorList>
            <person name="Morimoto D."/>
            <person name="Nakagawa S."/>
            <person name="Yoshida T."/>
            <person name="Sawayama S."/>
        </authorList>
    </citation>
    <scope>NUCLEOTIDE SEQUENCE [LARGE SCALE GENOMIC DNA]</scope>
    <source>
        <strain evidence="3 4">NIES-144</strain>
    </source>
</reference>
<feature type="compositionally biased region" description="Acidic residues" evidence="1">
    <location>
        <begin position="1"/>
        <end position="10"/>
    </location>
</feature>
<sequence length="87" mass="10037">MDFSQEEGGSESEQQQQQQLAAEAELERVFNKQDFRRMVVDVFIVDQHAADEKATFERLQARLVLNKQPLLLPKDLQLGPLDQAILR</sequence>